<dbReference type="Pfam" id="PF03958">
    <property type="entry name" value="Secretin_N"/>
    <property type="match status" value="1"/>
</dbReference>
<gene>
    <name evidence="7" type="ORF">NWP17_04675</name>
</gene>
<feature type="signal peptide" evidence="3">
    <location>
        <begin position="1"/>
        <end position="25"/>
    </location>
</feature>
<dbReference type="Gene3D" id="3.30.1370.130">
    <property type="match status" value="1"/>
</dbReference>
<dbReference type="AlphaFoldDB" id="A0AA43GQH4"/>
<dbReference type="PANTHER" id="PTHR30332:SF17">
    <property type="entry name" value="TYPE IV PILIATION SYSTEM PROTEIN DR_0774-RELATED"/>
    <property type="match status" value="1"/>
</dbReference>
<comment type="similarity">
    <text evidence="1">Belongs to the bacterial secretin family.</text>
</comment>
<evidence type="ECO:0000256" key="1">
    <source>
        <dbReference type="RuleBase" id="RU004003"/>
    </source>
</evidence>
<dbReference type="EMBL" id="JANQDH010000032">
    <property type="protein sequence ID" value="MDH6059737.1"/>
    <property type="molecule type" value="Genomic_DNA"/>
</dbReference>
<dbReference type="InterPro" id="IPR021731">
    <property type="entry name" value="AMIN_dom"/>
</dbReference>
<keyword evidence="2" id="KW-0813">Transport</keyword>
<sequence length="811" mass="85835">MKQINGNVILGCAALVLIASQPAAAQTNQITGVKVVSVDGVVRVILQTSSGSRSQVFTTKRGNALSSDIINTQLRLPQGNSFRQDNPTGGIASVEVIQLDANSVRVVVTGSDNTPLNQPVARNDNGITLSYTPSSTVSAPPPEQPSPRVLVPNPEISIDGRPALPASPNQPLSQAPPFLPRAVAPPVGDISVSTTDVSPTTIDLGTQQSLPRLVLRDAPVRDVLSLLARAAGMNLVYAGGEKAASTEGQPISETISLDIENEPVQDVFNYVLRLSGLEANRSGRTIFVASRLPNSTRDVVMRSLRLNQVTVGVALNFLVGLGAETAVSRERQLTSAIPIPVGGASNTAVTQTQTTTETKVETQRATFTDSKPLLGGLQALGDERTNSLTLIGTPKMVEMAITQLTQLDIRRRQVAVNVRIIDVNLAGGQNQNASFSFGVGNNFFVSDGGAASLNFGGVNPPTRSQTVNSLTTPTVIPNPYSQFEGFIDPNNPIPVPGTGVGQVVIDNGRITQNQPGGSALFPRPGSGVSTDPFQVGIRSITQGTPTVTTITDVPATPPTFDANGNMTNPGTPATTQVETTLGTPGTIANSLPSLYQYPKRLLATLQAQVISGNAKILTDPTLIVQEGQEANLKLTQEVVGNIKSEVTRGDGTSIQTVTAEKTDVGLSLAVKVERIDDNGFVSLSVAPIVKAPQSSAVINVGDNSQTIFLVSERSLRSGVVRLRDGQTLILSGIIQDQDRTTVSKLPILGDLPLIGSLFRRTERTNERREVIVLLTPQVMDDSENSAYGYNYTPSPQVRQILERRGLNTPRR</sequence>
<evidence type="ECO:0000259" key="5">
    <source>
        <dbReference type="Pfam" id="PF03958"/>
    </source>
</evidence>
<feature type="domain" description="AMIN" evidence="6">
    <location>
        <begin position="34"/>
        <end position="112"/>
    </location>
</feature>
<comment type="subcellular location">
    <subcellularLocation>
        <location evidence="2">Cell outer membrane</location>
    </subcellularLocation>
</comment>
<dbReference type="GO" id="GO:0015627">
    <property type="term" value="C:type II protein secretion system complex"/>
    <property type="evidence" value="ECO:0007669"/>
    <property type="project" value="TreeGrafter"/>
</dbReference>
<dbReference type="GO" id="GO:0009279">
    <property type="term" value="C:cell outer membrane"/>
    <property type="evidence" value="ECO:0007669"/>
    <property type="project" value="UniProtKB-SubCell"/>
</dbReference>
<feature type="domain" description="Type II/III secretion system secretin-like" evidence="4">
    <location>
        <begin position="611"/>
        <end position="779"/>
    </location>
</feature>
<dbReference type="GO" id="GO:0009306">
    <property type="term" value="P:protein secretion"/>
    <property type="evidence" value="ECO:0007669"/>
    <property type="project" value="InterPro"/>
</dbReference>
<name>A0AA43GQH4_9CYAN</name>
<evidence type="ECO:0000256" key="2">
    <source>
        <dbReference type="RuleBase" id="RU004004"/>
    </source>
</evidence>
<dbReference type="Gene3D" id="2.60.40.3500">
    <property type="match status" value="1"/>
</dbReference>
<keyword evidence="8" id="KW-1185">Reference proteome</keyword>
<dbReference type="PANTHER" id="PTHR30332">
    <property type="entry name" value="PROBABLE GENERAL SECRETION PATHWAY PROTEIN D"/>
    <property type="match status" value="1"/>
</dbReference>
<accession>A0AA43GQH4</accession>
<feature type="chain" id="PRO_5041458813" evidence="3">
    <location>
        <begin position="26"/>
        <end position="811"/>
    </location>
</feature>
<dbReference type="InterPro" id="IPR004846">
    <property type="entry name" value="T2SS/T3SS_dom"/>
</dbReference>
<dbReference type="Pfam" id="PF00263">
    <property type="entry name" value="Secretin"/>
    <property type="match status" value="1"/>
</dbReference>
<dbReference type="Proteomes" id="UP001159387">
    <property type="component" value="Unassembled WGS sequence"/>
</dbReference>
<feature type="domain" description="NolW-like" evidence="5">
    <location>
        <begin position="302"/>
        <end position="413"/>
    </location>
</feature>
<evidence type="ECO:0000313" key="7">
    <source>
        <dbReference type="EMBL" id="MDH6059737.1"/>
    </source>
</evidence>
<dbReference type="Pfam" id="PF11741">
    <property type="entry name" value="AMIN"/>
    <property type="match status" value="1"/>
</dbReference>
<evidence type="ECO:0000259" key="4">
    <source>
        <dbReference type="Pfam" id="PF00263"/>
    </source>
</evidence>
<keyword evidence="3" id="KW-0732">Signal</keyword>
<evidence type="ECO:0000259" key="6">
    <source>
        <dbReference type="Pfam" id="PF11741"/>
    </source>
</evidence>
<protein>
    <submittedName>
        <fullName evidence="7">AMIN domain-containing protein</fullName>
    </submittedName>
</protein>
<dbReference type="InterPro" id="IPR005644">
    <property type="entry name" value="NolW-like"/>
</dbReference>
<dbReference type="RefSeq" id="WP_280653747.1">
    <property type="nucleotide sequence ID" value="NZ_JANQDH010000032.1"/>
</dbReference>
<evidence type="ECO:0000256" key="3">
    <source>
        <dbReference type="SAM" id="SignalP"/>
    </source>
</evidence>
<dbReference type="InterPro" id="IPR050810">
    <property type="entry name" value="Bact_Secretion_Sys_Channel"/>
</dbReference>
<evidence type="ECO:0000313" key="8">
    <source>
        <dbReference type="Proteomes" id="UP001159387"/>
    </source>
</evidence>
<organism evidence="7 8">
    <name type="scientific">Chrysosporum bergii ANA360D</name>
    <dbReference type="NCBI Taxonomy" id="617107"/>
    <lineage>
        <taxon>Bacteria</taxon>
        <taxon>Bacillati</taxon>
        <taxon>Cyanobacteriota</taxon>
        <taxon>Cyanophyceae</taxon>
        <taxon>Nostocales</taxon>
        <taxon>Nodulariaceae</taxon>
        <taxon>Chrysosporum</taxon>
    </lineage>
</organism>
<comment type="caution">
    <text evidence="7">The sequence shown here is derived from an EMBL/GenBank/DDBJ whole genome shotgun (WGS) entry which is preliminary data.</text>
</comment>
<reference evidence="7 8" key="1">
    <citation type="journal article" date="2023" name="J. Phycol.">
        <title>Chrysosporum ovalisporum is synonymous with the true-branching cyanobacterium Umezakia natans (Nostocales/Aphanizomenonaceae).</title>
        <authorList>
            <person name="McGregor G.B."/>
            <person name="Sendall B.C."/>
            <person name="Niiyama Y."/>
            <person name="Tuji A."/>
            <person name="Willis A."/>
        </authorList>
    </citation>
    <scope>NUCLEOTIDE SEQUENCE [LARGE SCALE GENOMIC DNA]</scope>
    <source>
        <strain evidence="7 8">ANA360D</strain>
    </source>
</reference>
<proteinExistence type="inferred from homology"/>